<name>A0ABP0UEF9_9BRYO</name>
<dbReference type="Pfam" id="PF03479">
    <property type="entry name" value="PCC"/>
    <property type="match status" value="1"/>
</dbReference>
<dbReference type="SUPFAM" id="SSF117856">
    <property type="entry name" value="AF0104/ALDC/Ptd012-like"/>
    <property type="match status" value="1"/>
</dbReference>
<dbReference type="InterPro" id="IPR017956">
    <property type="entry name" value="AT_hook_DNA-bd_motif"/>
</dbReference>
<feature type="region of interest" description="Disordered" evidence="3">
    <location>
        <begin position="307"/>
        <end position="326"/>
    </location>
</feature>
<keyword evidence="2" id="KW-0238">DNA-binding</keyword>
<keyword evidence="6" id="KW-1185">Reference proteome</keyword>
<comment type="function">
    <text evidence="1 2">Transcription factor that specifically binds AT-rich DNA sequences related to the nuclear matrix attachment regions (MARs).</text>
</comment>
<evidence type="ECO:0000313" key="6">
    <source>
        <dbReference type="Proteomes" id="UP001497512"/>
    </source>
</evidence>
<feature type="compositionally biased region" description="Low complexity" evidence="3">
    <location>
        <begin position="33"/>
        <end position="47"/>
    </location>
</feature>
<feature type="domain" description="PPC" evidence="4">
    <location>
        <begin position="135"/>
        <end position="279"/>
    </location>
</feature>
<reference evidence="5" key="1">
    <citation type="submission" date="2024-02" db="EMBL/GenBank/DDBJ databases">
        <authorList>
            <consortium name="ELIXIR-Norway"/>
            <consortium name="Elixir Norway"/>
        </authorList>
    </citation>
    <scope>NUCLEOTIDE SEQUENCE</scope>
</reference>
<dbReference type="SMART" id="SM00384">
    <property type="entry name" value="AT_hook"/>
    <property type="match status" value="2"/>
</dbReference>
<dbReference type="CDD" id="cd11378">
    <property type="entry name" value="DUF296"/>
    <property type="match status" value="1"/>
</dbReference>
<keyword evidence="2" id="KW-0805">Transcription regulation</keyword>
<sequence>MEGRDAAGSGPGGMILGTNTPSMEGGGPSSPFPTMTMPAGTGMTVATSGGSMGSQGDPVRRKRGRPRKYMTTDAEGNVIPLNTPLSTLPLPISPAVGGGGSPSSSPLEKRNRGRPPGSGKKQQLAALGVVLAGSAGQGFTPHIITVAAGEDVATKIMSFAQHGSRAVCVMSANGAISNVTLRQQSSSGGTVTYEGRYEILSLSGSYLLQDTGGGGRQRTGGLSVSLAGTDGRVIGGGVAGLLVAASPIQVVVGTFISDPGKTLSKPRIEQEKFIGLSPASATGAATTSPVAQTSPSLGMFQSLGAWTTPQPSEEVQRTDINALPGG</sequence>
<keyword evidence="2" id="KW-0539">Nucleus</keyword>
<keyword evidence="2" id="KW-0804">Transcription</keyword>
<evidence type="ECO:0000259" key="4">
    <source>
        <dbReference type="PROSITE" id="PS51742"/>
    </source>
</evidence>
<dbReference type="EMBL" id="OZ019895">
    <property type="protein sequence ID" value="CAK9219113.1"/>
    <property type="molecule type" value="Genomic_DNA"/>
</dbReference>
<protein>
    <recommendedName>
        <fullName evidence="2">AT-hook motif nuclear-localized protein</fullName>
    </recommendedName>
</protein>
<dbReference type="InterPro" id="IPR005175">
    <property type="entry name" value="PPC_dom"/>
</dbReference>
<feature type="region of interest" description="Disordered" evidence="3">
    <location>
        <begin position="1"/>
        <end position="122"/>
    </location>
</feature>
<evidence type="ECO:0000256" key="2">
    <source>
        <dbReference type="RuleBase" id="RU367031"/>
    </source>
</evidence>
<dbReference type="Proteomes" id="UP001497512">
    <property type="component" value="Chromosome 3"/>
</dbReference>
<organism evidence="5 6">
    <name type="scientific">Sphagnum troendelagicum</name>
    <dbReference type="NCBI Taxonomy" id="128251"/>
    <lineage>
        <taxon>Eukaryota</taxon>
        <taxon>Viridiplantae</taxon>
        <taxon>Streptophyta</taxon>
        <taxon>Embryophyta</taxon>
        <taxon>Bryophyta</taxon>
        <taxon>Sphagnophytina</taxon>
        <taxon>Sphagnopsida</taxon>
        <taxon>Sphagnales</taxon>
        <taxon>Sphagnaceae</taxon>
        <taxon>Sphagnum</taxon>
    </lineage>
</organism>
<gene>
    <name evidence="5" type="ORF">CSSPTR1EN2_LOCUS14322</name>
</gene>
<dbReference type="PANTHER" id="PTHR31500">
    <property type="entry name" value="AT-HOOK MOTIF NUCLEAR-LOCALIZED PROTEIN 9"/>
    <property type="match status" value="1"/>
</dbReference>
<dbReference type="InterPro" id="IPR039605">
    <property type="entry name" value="AHL"/>
</dbReference>
<evidence type="ECO:0000313" key="5">
    <source>
        <dbReference type="EMBL" id="CAK9219113.1"/>
    </source>
</evidence>
<accession>A0ABP0UEF9</accession>
<feature type="compositionally biased region" description="Low complexity" evidence="3">
    <location>
        <begin position="79"/>
        <end position="94"/>
    </location>
</feature>
<proteinExistence type="predicted"/>
<evidence type="ECO:0000256" key="3">
    <source>
        <dbReference type="SAM" id="MobiDB-lite"/>
    </source>
</evidence>
<dbReference type="Gene3D" id="3.30.1330.80">
    <property type="entry name" value="Hypothetical protein, similar to alpha- acetolactate decarboxylase, domain 2"/>
    <property type="match status" value="1"/>
</dbReference>
<evidence type="ECO:0000256" key="1">
    <source>
        <dbReference type="ARBA" id="ARBA00003687"/>
    </source>
</evidence>
<dbReference type="PANTHER" id="PTHR31500:SF57">
    <property type="entry name" value="AT-HOOK MOTIF NUCLEAR-LOCALIZED PROTEIN 10"/>
    <property type="match status" value="1"/>
</dbReference>
<dbReference type="PROSITE" id="PS51742">
    <property type="entry name" value="PPC"/>
    <property type="match status" value="1"/>
</dbReference>
<comment type="subcellular location">
    <subcellularLocation>
        <location evidence="2">Nucleus</location>
    </subcellularLocation>
</comment>
<comment type="domain">
    <text evidence="2">The PPC domain mediates interactions between AHL proteins.</text>
</comment>